<proteinExistence type="predicted"/>
<evidence type="ECO:0000313" key="1">
    <source>
        <dbReference type="EMBL" id="JAH51529.1"/>
    </source>
</evidence>
<sequence length="23" mass="2558">MKIPDPSVLEHLILFVPAPQSLI</sequence>
<name>A0A0E9TCV3_ANGAN</name>
<dbReference type="AlphaFoldDB" id="A0A0E9TCV3"/>
<dbReference type="EMBL" id="GBXM01057048">
    <property type="protein sequence ID" value="JAH51529.1"/>
    <property type="molecule type" value="Transcribed_RNA"/>
</dbReference>
<reference evidence="1" key="2">
    <citation type="journal article" date="2015" name="Fish Shellfish Immunol.">
        <title>Early steps in the European eel (Anguilla anguilla)-Vibrio vulnificus interaction in the gills: Role of the RtxA13 toxin.</title>
        <authorList>
            <person name="Callol A."/>
            <person name="Pajuelo D."/>
            <person name="Ebbesson L."/>
            <person name="Teles M."/>
            <person name="MacKenzie S."/>
            <person name="Amaro C."/>
        </authorList>
    </citation>
    <scope>NUCLEOTIDE SEQUENCE</scope>
</reference>
<reference evidence="1" key="1">
    <citation type="submission" date="2014-11" db="EMBL/GenBank/DDBJ databases">
        <authorList>
            <person name="Amaro Gonzalez C."/>
        </authorList>
    </citation>
    <scope>NUCLEOTIDE SEQUENCE</scope>
</reference>
<organism evidence="1">
    <name type="scientific">Anguilla anguilla</name>
    <name type="common">European freshwater eel</name>
    <name type="synonym">Muraena anguilla</name>
    <dbReference type="NCBI Taxonomy" id="7936"/>
    <lineage>
        <taxon>Eukaryota</taxon>
        <taxon>Metazoa</taxon>
        <taxon>Chordata</taxon>
        <taxon>Craniata</taxon>
        <taxon>Vertebrata</taxon>
        <taxon>Euteleostomi</taxon>
        <taxon>Actinopterygii</taxon>
        <taxon>Neopterygii</taxon>
        <taxon>Teleostei</taxon>
        <taxon>Anguilliformes</taxon>
        <taxon>Anguillidae</taxon>
        <taxon>Anguilla</taxon>
    </lineage>
</organism>
<accession>A0A0E9TCV3</accession>
<protein>
    <submittedName>
        <fullName evidence="1">Uncharacterized protein</fullName>
    </submittedName>
</protein>
<dbReference type="EMBL" id="GBXM01047284">
    <property type="protein sequence ID" value="JAH61293.1"/>
    <property type="molecule type" value="Transcribed_RNA"/>
</dbReference>